<dbReference type="PANTHER" id="PTHR45615:SF63">
    <property type="entry name" value="CHROMOSOME UNDETERMINED SCAFFOLD_10, WHOLE GENOME SHOTGUN SEQUENCE"/>
    <property type="match status" value="1"/>
</dbReference>
<feature type="domain" description="DH" evidence="3">
    <location>
        <begin position="138"/>
        <end position="440"/>
    </location>
</feature>
<protein>
    <recommendedName>
        <fullName evidence="3">DH domain-containing protein</fullName>
    </recommendedName>
</protein>
<dbReference type="PANTHER" id="PTHR45615">
    <property type="entry name" value="MYOSIN HEAVY CHAIN, NON-MUSCLE"/>
    <property type="match status" value="1"/>
</dbReference>
<feature type="compositionally biased region" description="Gly residues" evidence="2">
    <location>
        <begin position="500"/>
        <end position="517"/>
    </location>
</feature>
<sequence length="777" mass="89532">MQDDRVRYMNSVYSEHRKDLSKNMDVVCFAMAVELDRLVQENNLLKEEVREISNLRVDRLNYEKQIGDLMNRLQQLIAENDMLKRDNEKIKAQLNQANQKAQQLEGQVSDYLQEIQTVSNKLEDITGGDGDFDIEALKQKAELLDSLAKDGQSMEDLSDLLDSLREKAEKYDHHLELLNGRELEDVLNDLDELEKLRKLVKELQAKLNELQKESDLMKKKSKELDDMKKKLGDDPSKEVDKLRKQQKEQDDLKKKLTDALKEIEQLKKLLNDKTAECNRLGQQVAQLTQDNQVKDQRIQELERYAQQYQELQIKVNKLEQELDNVQRQLKDKSQQLEDKTRLIDNLNREIQQLKAEIQRLKDLIANLEREKQQLLQQQQQMQNQLAQCQDQLRNSQAQLQQLNSIANQNDDEKEKYEQEIDELKNEIDSLKEQIEELNDEIARLKRKIQEQDDQIDSQTKTISNKISRIKELEDLLNQKEKAIKEQELKIKKLPGQSVVVGGGSRGQSGQLGQGGPDGINKSMSNQLQGGTGQPGSSFGLKSGIGGLGDDSQTTIMLSQYQDVLLAYLLIAAENERISEALKHTVSDFELVLVDLRNAEGEISYLKKSISDLQAQINDLRFQLDEARRKSMNNEELERLRRQLTEYENKLALLSMELQRQKTVSGSGLQGVSSQIQMISQQNTYGYEDKQINFDQQFRSPKDSQRNLNVNIVEDESWRLKKIIEDQLCLIVLMSAELETLRSQDQTNARLSSSGIQGQRSTIQTSQVQVGYGKSAIY</sequence>
<evidence type="ECO:0000256" key="2">
    <source>
        <dbReference type="SAM" id="MobiDB-lite"/>
    </source>
</evidence>
<evidence type="ECO:0000313" key="5">
    <source>
        <dbReference type="Proteomes" id="UP000692954"/>
    </source>
</evidence>
<feature type="region of interest" description="Disordered" evidence="2">
    <location>
        <begin position="214"/>
        <end position="251"/>
    </location>
</feature>
<dbReference type="InterPro" id="IPR000219">
    <property type="entry name" value="DH_dom"/>
</dbReference>
<evidence type="ECO:0000313" key="4">
    <source>
        <dbReference type="EMBL" id="CAD8077137.1"/>
    </source>
</evidence>
<feature type="region of interest" description="Disordered" evidence="2">
    <location>
        <begin position="499"/>
        <end position="518"/>
    </location>
</feature>
<feature type="coiled-coil region" evidence="1">
    <location>
        <begin position="35"/>
        <end position="121"/>
    </location>
</feature>
<dbReference type="PROSITE" id="PS50010">
    <property type="entry name" value="DH_2"/>
    <property type="match status" value="1"/>
</dbReference>
<accession>A0A8S1MAA1</accession>
<reference evidence="4" key="1">
    <citation type="submission" date="2021-01" db="EMBL/GenBank/DDBJ databases">
        <authorList>
            <consortium name="Genoscope - CEA"/>
            <person name="William W."/>
        </authorList>
    </citation>
    <scope>NUCLEOTIDE SEQUENCE</scope>
</reference>
<keyword evidence="5" id="KW-1185">Reference proteome</keyword>
<proteinExistence type="predicted"/>
<name>A0A8S1MAA1_9CILI</name>
<dbReference type="OrthoDB" id="309154at2759"/>
<dbReference type="AlphaFoldDB" id="A0A8S1MAA1"/>
<dbReference type="EMBL" id="CAJJDN010000035">
    <property type="protein sequence ID" value="CAD8077137.1"/>
    <property type="molecule type" value="Genomic_DNA"/>
</dbReference>
<organism evidence="4 5">
    <name type="scientific">Paramecium sonneborni</name>
    <dbReference type="NCBI Taxonomy" id="65129"/>
    <lineage>
        <taxon>Eukaryota</taxon>
        <taxon>Sar</taxon>
        <taxon>Alveolata</taxon>
        <taxon>Ciliophora</taxon>
        <taxon>Intramacronucleata</taxon>
        <taxon>Oligohymenophorea</taxon>
        <taxon>Peniculida</taxon>
        <taxon>Parameciidae</taxon>
        <taxon>Paramecium</taxon>
    </lineage>
</organism>
<gene>
    <name evidence="4" type="ORF">PSON_ATCC_30995.1.T0350345</name>
</gene>
<comment type="caution">
    <text evidence="4">The sequence shown here is derived from an EMBL/GenBank/DDBJ whole genome shotgun (WGS) entry which is preliminary data.</text>
</comment>
<evidence type="ECO:0000259" key="3">
    <source>
        <dbReference type="PROSITE" id="PS50010"/>
    </source>
</evidence>
<feature type="coiled-coil region" evidence="1">
    <location>
        <begin position="595"/>
        <end position="663"/>
    </location>
</feature>
<keyword evidence="1" id="KW-0175">Coiled coil</keyword>
<dbReference type="Proteomes" id="UP000692954">
    <property type="component" value="Unassembled WGS sequence"/>
</dbReference>
<evidence type="ECO:0000256" key="1">
    <source>
        <dbReference type="SAM" id="Coils"/>
    </source>
</evidence>
<dbReference type="GO" id="GO:0005085">
    <property type="term" value="F:guanyl-nucleotide exchange factor activity"/>
    <property type="evidence" value="ECO:0007669"/>
    <property type="project" value="InterPro"/>
</dbReference>